<keyword evidence="2" id="KW-1133">Transmembrane helix</keyword>
<gene>
    <name evidence="3" type="ORF">CY34DRAFT_807355</name>
</gene>
<protein>
    <recommendedName>
        <fullName evidence="5">Phosphatidate cytidylyltransferase</fullName>
    </recommendedName>
</protein>
<evidence type="ECO:0000313" key="4">
    <source>
        <dbReference type="Proteomes" id="UP000054485"/>
    </source>
</evidence>
<dbReference type="Proteomes" id="UP000054485">
    <property type="component" value="Unassembled WGS sequence"/>
</dbReference>
<reference evidence="4" key="2">
    <citation type="submission" date="2015-01" db="EMBL/GenBank/DDBJ databases">
        <title>Evolutionary Origins and Diversification of the Mycorrhizal Mutualists.</title>
        <authorList>
            <consortium name="DOE Joint Genome Institute"/>
            <consortium name="Mycorrhizal Genomics Consortium"/>
            <person name="Kohler A."/>
            <person name="Kuo A."/>
            <person name="Nagy L.G."/>
            <person name="Floudas D."/>
            <person name="Copeland A."/>
            <person name="Barry K.W."/>
            <person name="Cichocki N."/>
            <person name="Veneault-Fourrey C."/>
            <person name="LaButti K."/>
            <person name="Lindquist E.A."/>
            <person name="Lipzen A."/>
            <person name="Lundell T."/>
            <person name="Morin E."/>
            <person name="Murat C."/>
            <person name="Riley R."/>
            <person name="Ohm R."/>
            <person name="Sun H."/>
            <person name="Tunlid A."/>
            <person name="Henrissat B."/>
            <person name="Grigoriev I.V."/>
            <person name="Hibbett D.S."/>
            <person name="Martin F."/>
        </authorList>
    </citation>
    <scope>NUCLEOTIDE SEQUENCE [LARGE SCALE GENOMIC DNA]</scope>
    <source>
        <strain evidence="4">UH-Slu-Lm8-n1</strain>
    </source>
</reference>
<feature type="transmembrane region" description="Helical" evidence="2">
    <location>
        <begin position="259"/>
        <end position="280"/>
    </location>
</feature>
<reference evidence="3 4" key="1">
    <citation type="submission" date="2014-04" db="EMBL/GenBank/DDBJ databases">
        <authorList>
            <consortium name="DOE Joint Genome Institute"/>
            <person name="Kuo A."/>
            <person name="Ruytinx J."/>
            <person name="Rineau F."/>
            <person name="Colpaert J."/>
            <person name="Kohler A."/>
            <person name="Nagy L.G."/>
            <person name="Floudas D."/>
            <person name="Copeland A."/>
            <person name="Barry K.W."/>
            <person name="Cichocki N."/>
            <person name="Veneault-Fourrey C."/>
            <person name="LaButti K."/>
            <person name="Lindquist E.A."/>
            <person name="Lipzen A."/>
            <person name="Lundell T."/>
            <person name="Morin E."/>
            <person name="Murat C."/>
            <person name="Sun H."/>
            <person name="Tunlid A."/>
            <person name="Henrissat B."/>
            <person name="Grigoriev I.V."/>
            <person name="Hibbett D.S."/>
            <person name="Martin F."/>
            <person name="Nordberg H.P."/>
            <person name="Cantor M.N."/>
            <person name="Hua S.X."/>
        </authorList>
    </citation>
    <scope>NUCLEOTIDE SEQUENCE [LARGE SCALE GENOMIC DNA]</scope>
    <source>
        <strain evidence="3 4">UH-Slu-Lm8-n1</strain>
    </source>
</reference>
<feature type="region of interest" description="Disordered" evidence="1">
    <location>
        <begin position="1"/>
        <end position="84"/>
    </location>
</feature>
<evidence type="ECO:0000313" key="3">
    <source>
        <dbReference type="EMBL" id="KIK40309.1"/>
    </source>
</evidence>
<name>A0A0D0AQH8_9AGAM</name>
<keyword evidence="2" id="KW-0812">Transmembrane</keyword>
<evidence type="ECO:0008006" key="5">
    <source>
        <dbReference type="Google" id="ProtNLM"/>
    </source>
</evidence>
<dbReference type="GO" id="GO:0006654">
    <property type="term" value="P:phosphatidic acid biosynthetic process"/>
    <property type="evidence" value="ECO:0007669"/>
    <property type="project" value="TreeGrafter"/>
</dbReference>
<dbReference type="OrthoDB" id="5673at2759"/>
<keyword evidence="2" id="KW-0472">Membrane</keyword>
<dbReference type="InterPro" id="IPR037997">
    <property type="entry name" value="Dgk1-like"/>
</dbReference>
<feature type="compositionally biased region" description="Low complexity" evidence="1">
    <location>
        <begin position="24"/>
        <end position="47"/>
    </location>
</feature>
<feature type="transmembrane region" description="Helical" evidence="2">
    <location>
        <begin position="342"/>
        <end position="362"/>
    </location>
</feature>
<dbReference type="FunCoup" id="A0A0D0AQH8">
    <property type="interactions" value="55"/>
</dbReference>
<organism evidence="3 4">
    <name type="scientific">Suillus luteus UH-Slu-Lm8-n1</name>
    <dbReference type="NCBI Taxonomy" id="930992"/>
    <lineage>
        <taxon>Eukaryota</taxon>
        <taxon>Fungi</taxon>
        <taxon>Dikarya</taxon>
        <taxon>Basidiomycota</taxon>
        <taxon>Agaricomycotina</taxon>
        <taxon>Agaricomycetes</taxon>
        <taxon>Agaricomycetidae</taxon>
        <taxon>Boletales</taxon>
        <taxon>Suillineae</taxon>
        <taxon>Suillaceae</taxon>
        <taxon>Suillus</taxon>
    </lineage>
</organism>
<evidence type="ECO:0000256" key="2">
    <source>
        <dbReference type="SAM" id="Phobius"/>
    </source>
</evidence>
<dbReference type="PANTHER" id="PTHR31303:SF1">
    <property type="entry name" value="CTP-DEPENDENT DIACYLGLYCEROL KINASE 1"/>
    <property type="match status" value="1"/>
</dbReference>
<dbReference type="EMBL" id="KN835307">
    <property type="protein sequence ID" value="KIK40309.1"/>
    <property type="molecule type" value="Genomic_DNA"/>
</dbReference>
<dbReference type="HOGENOM" id="CLU_031477_1_1_1"/>
<accession>A0A0D0AQH8</accession>
<dbReference type="InParanoid" id="A0A0D0AQH8"/>
<feature type="transmembrane region" description="Helical" evidence="2">
    <location>
        <begin position="309"/>
        <end position="330"/>
    </location>
</feature>
<proteinExistence type="predicted"/>
<evidence type="ECO:0000256" key="1">
    <source>
        <dbReference type="SAM" id="MobiDB-lite"/>
    </source>
</evidence>
<dbReference type="AlphaFoldDB" id="A0A0D0AQH8"/>
<feature type="transmembrane region" description="Helical" evidence="2">
    <location>
        <begin position="197"/>
        <end position="226"/>
    </location>
</feature>
<dbReference type="GO" id="GO:0005789">
    <property type="term" value="C:endoplasmic reticulum membrane"/>
    <property type="evidence" value="ECO:0007669"/>
    <property type="project" value="TreeGrafter"/>
</dbReference>
<keyword evidence="4" id="KW-1185">Reference proteome</keyword>
<dbReference type="GO" id="GO:0004143">
    <property type="term" value="F:ATP-dependent diacylglycerol kinase activity"/>
    <property type="evidence" value="ECO:0007669"/>
    <property type="project" value="InterPro"/>
</dbReference>
<dbReference type="PANTHER" id="PTHR31303">
    <property type="entry name" value="CTP-DEPENDENT DIACYLGLYCEROL KINASE 1"/>
    <property type="match status" value="1"/>
</dbReference>
<sequence>MTIPANDAFSLGLAHDQPRRSSSRARTPSLPRRSSSPKVSFSPPSTSNSLVFSPQPANGMPAKRGHKRKASARDGSQKLKQNGEATIEELIEEVDARIARERKLPPGSSIDKRNIVKKQIDWEIPRKALHSSIGFFTIYLYTSQGNPQTVVIALSSALAVLVPIDILRLKYPLFEHAFEKCVGIFMRDSEKKSSNGVIWYILGANTALIALPLDIAVVSILILSWADTAASTFGRLWGPLTPPLPARLLGLPLAPRKSLAGFIAASLTGAAVAAGFWAYLGPMRDNLTWSWDAGVSSTFSGGSAEGGKVFSGWVGLAVVTVCAGLVSGIAEALDLGSVDDNLSLPIIAGGCLWGLFKVLGWLGDIFL</sequence>
<dbReference type="STRING" id="930992.A0A0D0AQH8"/>